<evidence type="ECO:0000313" key="1">
    <source>
        <dbReference type="EMBL" id="KAF6731158.1"/>
    </source>
</evidence>
<reference evidence="1" key="1">
    <citation type="journal article" name="BMC Genomics">
        <title>Long-read sequencing and de novo genome assembly of marine medaka (Oryzias melastigma).</title>
        <authorList>
            <person name="Liang P."/>
            <person name="Saqib H.S.A."/>
            <person name="Ni X."/>
            <person name="Shen Y."/>
        </authorList>
    </citation>
    <scope>NUCLEOTIDE SEQUENCE</scope>
    <source>
        <strain evidence="1">Bigg-433</strain>
    </source>
</reference>
<organism evidence="1 2">
    <name type="scientific">Oryzias melastigma</name>
    <name type="common">Marine medaka</name>
    <dbReference type="NCBI Taxonomy" id="30732"/>
    <lineage>
        <taxon>Eukaryota</taxon>
        <taxon>Metazoa</taxon>
        <taxon>Chordata</taxon>
        <taxon>Craniata</taxon>
        <taxon>Vertebrata</taxon>
        <taxon>Euteleostomi</taxon>
        <taxon>Actinopterygii</taxon>
        <taxon>Neopterygii</taxon>
        <taxon>Teleostei</taxon>
        <taxon>Neoteleostei</taxon>
        <taxon>Acanthomorphata</taxon>
        <taxon>Ovalentaria</taxon>
        <taxon>Atherinomorphae</taxon>
        <taxon>Beloniformes</taxon>
        <taxon>Adrianichthyidae</taxon>
        <taxon>Oryziinae</taxon>
        <taxon>Oryzias</taxon>
    </lineage>
</organism>
<gene>
    <name evidence="1" type="ORF">FQA47_006780</name>
</gene>
<dbReference type="AlphaFoldDB" id="A0A834CFZ3"/>
<evidence type="ECO:0000313" key="2">
    <source>
        <dbReference type="Proteomes" id="UP000646548"/>
    </source>
</evidence>
<dbReference type="Proteomes" id="UP000646548">
    <property type="component" value="Unassembled WGS sequence"/>
</dbReference>
<sequence>MRLENKLSVSLGEGREPRCRGRGQFRRWQQELDALELKSEDMVRSAVCTAAGGGFHNPNTRKVLDCFTPEEVTEEF</sequence>
<dbReference type="EMBL" id="WKFB01000218">
    <property type="protein sequence ID" value="KAF6731158.1"/>
    <property type="molecule type" value="Genomic_DNA"/>
</dbReference>
<proteinExistence type="predicted"/>
<comment type="caution">
    <text evidence="1">The sequence shown here is derived from an EMBL/GenBank/DDBJ whole genome shotgun (WGS) entry which is preliminary data.</text>
</comment>
<name>A0A834CFZ3_ORYME</name>
<protein>
    <submittedName>
        <fullName evidence="1">Uncharacterized protein</fullName>
    </submittedName>
</protein>
<accession>A0A834CFZ3</accession>